<feature type="region of interest" description="Disordered" evidence="1">
    <location>
        <begin position="57"/>
        <end position="78"/>
    </location>
</feature>
<accession>A0A9J7N8F2</accession>
<name>A0A9J7N8F2_BRAFL</name>
<protein>
    <submittedName>
        <fullName evidence="4">Latrophilin-like protein 1</fullName>
    </submittedName>
</protein>
<dbReference type="Gene3D" id="1.20.1070.10">
    <property type="entry name" value="Rhodopsin 7-helix transmembrane proteins"/>
    <property type="match status" value="1"/>
</dbReference>
<evidence type="ECO:0000256" key="1">
    <source>
        <dbReference type="SAM" id="MobiDB-lite"/>
    </source>
</evidence>
<dbReference type="KEGG" id="bfo:118428120"/>
<keyword evidence="2" id="KW-0472">Membrane</keyword>
<dbReference type="GO" id="GO:0004930">
    <property type="term" value="F:G protein-coupled receptor activity"/>
    <property type="evidence" value="ECO:0007669"/>
    <property type="project" value="InterPro"/>
</dbReference>
<keyword evidence="3" id="KW-1185">Reference proteome</keyword>
<evidence type="ECO:0000313" key="3">
    <source>
        <dbReference type="Proteomes" id="UP000001554"/>
    </source>
</evidence>
<proteinExistence type="predicted"/>
<dbReference type="InterPro" id="IPR017983">
    <property type="entry name" value="GPCR_2_secretin-like_CS"/>
</dbReference>
<evidence type="ECO:0000256" key="2">
    <source>
        <dbReference type="SAM" id="Phobius"/>
    </source>
</evidence>
<dbReference type="PANTHER" id="PTHR12011:SF471">
    <property type="entry name" value="G-PROTEIN COUPLED RECEPTORS FAMILY 2 PROFILE 2 DOMAIN-CONTAINING PROTEIN"/>
    <property type="match status" value="1"/>
</dbReference>
<dbReference type="GeneID" id="118428120"/>
<sequence>MFGVLYVSRETIVFAYFFTISNSFQGLFIFIFHCLLNEQVQNEIKRCFGRCTCCQKKQKGRKGPKKDARSPSQQGIWLGDFTDTMGSLSTTMDTTTSSISLNHSTSFDNIAERVYVGSPNTKDEASVDNQLPEAWTSLSYGHKRRKSKVAPDILH</sequence>
<organism evidence="3 4">
    <name type="scientific">Branchiostoma floridae</name>
    <name type="common">Florida lancelet</name>
    <name type="synonym">Amphioxus</name>
    <dbReference type="NCBI Taxonomy" id="7739"/>
    <lineage>
        <taxon>Eukaryota</taxon>
        <taxon>Metazoa</taxon>
        <taxon>Chordata</taxon>
        <taxon>Cephalochordata</taxon>
        <taxon>Leptocardii</taxon>
        <taxon>Amphioxiformes</taxon>
        <taxon>Branchiostomatidae</taxon>
        <taxon>Branchiostoma</taxon>
    </lineage>
</organism>
<dbReference type="Proteomes" id="UP000001554">
    <property type="component" value="Chromosome 1"/>
</dbReference>
<dbReference type="PROSITE" id="PS00650">
    <property type="entry name" value="G_PROTEIN_RECEP_F2_2"/>
    <property type="match status" value="1"/>
</dbReference>
<reference evidence="4" key="2">
    <citation type="submission" date="2025-08" db="UniProtKB">
        <authorList>
            <consortium name="RefSeq"/>
        </authorList>
    </citation>
    <scope>IDENTIFICATION</scope>
    <source>
        <strain evidence="4">S238N-H82</strain>
        <tissue evidence="4">Testes</tissue>
    </source>
</reference>
<evidence type="ECO:0000313" key="4">
    <source>
        <dbReference type="RefSeq" id="XP_035693994.1"/>
    </source>
</evidence>
<dbReference type="OrthoDB" id="1100386at2759"/>
<gene>
    <name evidence="4" type="primary">LOC118428120</name>
</gene>
<dbReference type="RefSeq" id="XP_035693994.1">
    <property type="nucleotide sequence ID" value="XM_035838101.1"/>
</dbReference>
<keyword evidence="2" id="KW-0812">Transmembrane</keyword>
<dbReference type="AlphaFoldDB" id="A0A9J7N8F2"/>
<feature type="transmembrane region" description="Helical" evidence="2">
    <location>
        <begin position="12"/>
        <end position="36"/>
    </location>
</feature>
<reference evidence="3" key="1">
    <citation type="journal article" date="2020" name="Nat. Ecol. Evol.">
        <title>Deeply conserved synteny resolves early events in vertebrate evolution.</title>
        <authorList>
            <person name="Simakov O."/>
            <person name="Marletaz F."/>
            <person name="Yue J.X."/>
            <person name="O'Connell B."/>
            <person name="Jenkins J."/>
            <person name="Brandt A."/>
            <person name="Calef R."/>
            <person name="Tung C.H."/>
            <person name="Huang T.K."/>
            <person name="Schmutz J."/>
            <person name="Satoh N."/>
            <person name="Yu J.K."/>
            <person name="Putnam N.H."/>
            <person name="Green R.E."/>
            <person name="Rokhsar D.S."/>
        </authorList>
    </citation>
    <scope>NUCLEOTIDE SEQUENCE [LARGE SCALE GENOMIC DNA]</scope>
    <source>
        <strain evidence="3">S238N-H82</strain>
    </source>
</reference>
<keyword evidence="2" id="KW-1133">Transmembrane helix</keyword>
<dbReference type="PANTHER" id="PTHR12011">
    <property type="entry name" value="ADHESION G-PROTEIN COUPLED RECEPTOR"/>
    <property type="match status" value="1"/>
</dbReference>